<comment type="caution">
    <text evidence="1">The sequence shown here is derived from an EMBL/GenBank/DDBJ whole genome shotgun (WGS) entry which is preliminary data.</text>
</comment>
<keyword evidence="2" id="KW-1185">Reference proteome</keyword>
<dbReference type="Proteomes" id="UP000554482">
    <property type="component" value="Unassembled WGS sequence"/>
</dbReference>
<gene>
    <name evidence="1" type="ORF">FRX31_028560</name>
</gene>
<dbReference type="PANTHER" id="PTHR48040:SF35">
    <property type="entry name" value="ABC TRANSPORTER G FAMILY MEMBER 39-LIKE"/>
    <property type="match status" value="1"/>
</dbReference>
<protein>
    <submittedName>
        <fullName evidence="1">Abc transporter g family member</fullName>
    </submittedName>
</protein>
<evidence type="ECO:0000313" key="1">
    <source>
        <dbReference type="EMBL" id="KAF5181853.1"/>
    </source>
</evidence>
<dbReference type="AlphaFoldDB" id="A0A7J6VA58"/>
<proteinExistence type="predicted"/>
<dbReference type="PANTHER" id="PTHR48040">
    <property type="entry name" value="PLEIOTROPIC DRUG RESISTANCE PROTEIN 1-LIKE ISOFORM X1"/>
    <property type="match status" value="1"/>
</dbReference>
<sequence>MEWMSLFHKGHLHVSQHDVHIGEMTVRETLAFSARCQGAGTGYEMMAELSRREKAAHIKPNPDIDVYMKAAATEGQEASVITDYILKLTQLEQELQRARSQGVFFGGGGLIDDQGVPVGINNLGSESTIFDMEYARWLE</sequence>
<evidence type="ECO:0000313" key="2">
    <source>
        <dbReference type="Proteomes" id="UP000554482"/>
    </source>
</evidence>
<dbReference type="EMBL" id="JABWDY010035635">
    <property type="protein sequence ID" value="KAF5181853.1"/>
    <property type="molecule type" value="Genomic_DNA"/>
</dbReference>
<accession>A0A7J6VA58</accession>
<name>A0A7J6VA58_THATH</name>
<dbReference type="OrthoDB" id="66620at2759"/>
<reference evidence="1 2" key="1">
    <citation type="submission" date="2020-06" db="EMBL/GenBank/DDBJ databases">
        <title>Transcriptomic and genomic resources for Thalictrum thalictroides and T. hernandezii: Facilitating candidate gene discovery in an emerging model plant lineage.</title>
        <authorList>
            <person name="Arias T."/>
            <person name="Riano-Pachon D.M."/>
            <person name="Di Stilio V.S."/>
        </authorList>
    </citation>
    <scope>NUCLEOTIDE SEQUENCE [LARGE SCALE GENOMIC DNA]</scope>
    <source>
        <strain evidence="2">cv. WT478/WT964</strain>
        <tissue evidence="1">Leaves</tissue>
    </source>
</reference>
<organism evidence="1 2">
    <name type="scientific">Thalictrum thalictroides</name>
    <name type="common">Rue-anemone</name>
    <name type="synonym">Anemone thalictroides</name>
    <dbReference type="NCBI Taxonomy" id="46969"/>
    <lineage>
        <taxon>Eukaryota</taxon>
        <taxon>Viridiplantae</taxon>
        <taxon>Streptophyta</taxon>
        <taxon>Embryophyta</taxon>
        <taxon>Tracheophyta</taxon>
        <taxon>Spermatophyta</taxon>
        <taxon>Magnoliopsida</taxon>
        <taxon>Ranunculales</taxon>
        <taxon>Ranunculaceae</taxon>
        <taxon>Thalictroideae</taxon>
        <taxon>Thalictrum</taxon>
    </lineage>
</organism>